<feature type="compositionally biased region" description="Low complexity" evidence="7">
    <location>
        <begin position="955"/>
        <end position="972"/>
    </location>
</feature>
<keyword evidence="6" id="KW-0539">Nucleus</keyword>
<evidence type="ECO:0000259" key="8">
    <source>
        <dbReference type="SMART" id="SM01267"/>
    </source>
</evidence>
<dbReference type="InterPro" id="IPR038007">
    <property type="entry name" value="RBP-Jkappa_IPT"/>
</dbReference>
<dbReference type="InterPro" id="IPR036358">
    <property type="entry name" value="BTD_sf"/>
</dbReference>
<dbReference type="SMART" id="SM01268">
    <property type="entry name" value="BTD"/>
    <property type="match status" value="1"/>
</dbReference>
<feature type="compositionally biased region" description="Low complexity" evidence="7">
    <location>
        <begin position="102"/>
        <end position="122"/>
    </location>
</feature>
<evidence type="ECO:0000256" key="1">
    <source>
        <dbReference type="ARBA" id="ARBA00004123"/>
    </source>
</evidence>
<evidence type="ECO:0000256" key="4">
    <source>
        <dbReference type="ARBA" id="ARBA00023125"/>
    </source>
</evidence>
<protein>
    <recommendedName>
        <fullName evidence="12">LAG1-DNAbind-domain-containing protein</fullName>
    </recommendedName>
</protein>
<reference evidence="10" key="1">
    <citation type="submission" date="2020-01" db="EMBL/GenBank/DDBJ databases">
        <title>Genome Sequencing of Three Apophysomyces-Like Fungal Strains Confirms a Novel Fungal Genus in the Mucoromycota with divergent Burkholderia-like Endosymbiotic Bacteria.</title>
        <authorList>
            <person name="Stajich J.E."/>
            <person name="Macias A.M."/>
            <person name="Carter-House D."/>
            <person name="Lovett B."/>
            <person name="Kasson L.R."/>
            <person name="Berry K."/>
            <person name="Grigoriev I."/>
            <person name="Chang Y."/>
            <person name="Spatafora J."/>
            <person name="Kasson M.T."/>
        </authorList>
    </citation>
    <scope>NUCLEOTIDE SEQUENCE</scope>
    <source>
        <strain evidence="10">NRRL A-21654</strain>
    </source>
</reference>
<comment type="caution">
    <text evidence="10">The sequence shown here is derived from an EMBL/GenBank/DDBJ whole genome shotgun (WGS) entry which is preliminary data.</text>
</comment>
<dbReference type="InterPro" id="IPR015351">
    <property type="entry name" value="RBP-J/Cbf11/Cbf12_DNA-bd"/>
</dbReference>
<dbReference type="Gene3D" id="2.60.40.1450">
    <property type="entry name" value="LAG1, DNA binding domain"/>
    <property type="match status" value="1"/>
</dbReference>
<dbReference type="SUPFAM" id="SSF110217">
    <property type="entry name" value="DNA-binding protein LAG-1 (CSL)"/>
    <property type="match status" value="1"/>
</dbReference>
<dbReference type="Pfam" id="PF09270">
    <property type="entry name" value="BTD"/>
    <property type="match status" value="1"/>
</dbReference>
<keyword evidence="4" id="KW-0238">DNA-binding</keyword>
<evidence type="ECO:0000313" key="11">
    <source>
        <dbReference type="Proteomes" id="UP000605846"/>
    </source>
</evidence>
<dbReference type="EMBL" id="JABAYA010000179">
    <property type="protein sequence ID" value="KAF7722750.1"/>
    <property type="molecule type" value="Genomic_DNA"/>
</dbReference>
<evidence type="ECO:0000256" key="5">
    <source>
        <dbReference type="ARBA" id="ARBA00023163"/>
    </source>
</evidence>
<evidence type="ECO:0008006" key="12">
    <source>
        <dbReference type="Google" id="ProtNLM"/>
    </source>
</evidence>
<evidence type="ECO:0000256" key="7">
    <source>
        <dbReference type="SAM" id="MobiDB-lite"/>
    </source>
</evidence>
<evidence type="ECO:0000259" key="9">
    <source>
        <dbReference type="SMART" id="SM01268"/>
    </source>
</evidence>
<feature type="region of interest" description="Disordered" evidence="7">
    <location>
        <begin position="101"/>
        <end position="128"/>
    </location>
</feature>
<proteinExistence type="inferred from homology"/>
<dbReference type="PANTHER" id="PTHR10665">
    <property type="entry name" value="RECOMBINING BINDING PROTEIN SUPPRESSOR OF HAIRLESS"/>
    <property type="match status" value="1"/>
</dbReference>
<keyword evidence="5" id="KW-0804">Transcription</keyword>
<dbReference type="GO" id="GO:0005634">
    <property type="term" value="C:nucleus"/>
    <property type="evidence" value="ECO:0007669"/>
    <property type="project" value="UniProtKB-SubCell"/>
</dbReference>
<evidence type="ECO:0000313" key="10">
    <source>
        <dbReference type="EMBL" id="KAF7722750.1"/>
    </source>
</evidence>
<dbReference type="SUPFAM" id="SSF49417">
    <property type="entry name" value="p53-like transcription factors"/>
    <property type="match status" value="1"/>
</dbReference>
<gene>
    <name evidence="10" type="ORF">EC973_002734</name>
</gene>
<feature type="compositionally biased region" description="Low complexity" evidence="7">
    <location>
        <begin position="281"/>
        <end position="299"/>
    </location>
</feature>
<dbReference type="InterPro" id="IPR008967">
    <property type="entry name" value="p53-like_TF_DNA-bd_sf"/>
</dbReference>
<dbReference type="InterPro" id="IPR015350">
    <property type="entry name" value="Beta-trefoil_DNA-bd_dom"/>
</dbReference>
<feature type="domain" description="RBP-J/Cbf11/Cbf12 DNA binding" evidence="8">
    <location>
        <begin position="402"/>
        <end position="588"/>
    </location>
</feature>
<feature type="region of interest" description="Disordered" evidence="7">
    <location>
        <begin position="493"/>
        <end position="514"/>
    </location>
</feature>
<accession>A0A8H7BN93</accession>
<dbReference type="OrthoDB" id="5600360at2759"/>
<feature type="compositionally biased region" description="Low complexity" evidence="7">
    <location>
        <begin position="985"/>
        <end position="998"/>
    </location>
</feature>
<dbReference type="InterPro" id="IPR014756">
    <property type="entry name" value="Ig_E-set"/>
</dbReference>
<sequence length="1148" mass="124514">MPGMAEPPPLPTQVSAFYFTEEQPRKRKQDLQYPTISEPYSNQWQDIAKTSYMVPYHPHLQPSAEVTTSWVTNRSGPPPTSSAETDTTYLNGMLSQAYDPVLTSTSSSSSTDNNHLLTSSSSGPTASLDFRFMPSENVDPLGYKEESDPFDLHPVACQQTTAPCIDFDSSRSTGGLYLENLTSIHQKHQQQLIQSWVGATTETTLPESPSHSSTCSQSAFPAPVTPAFFSPSFLDSIHEDRQASHGSGFEQDQPLEWRSSPYSSEHFLHSSSAMTSGEDIPVSLSPDSPSNSSSSNYSPPITPMYNRLSIRPGPFHYSANHTGNNFPSHLSVAEADDYTRNYASRDTTQEGLHHIGSSNILDLKAGMVTARLMQNALNAAKMRPLIQCYLQSSDPMAIGERTVVILTSKVAQKSYGTEKRFLCPPPTAILVGTSWWTPRKQLPLDPCHQQESLLINDEVLAPPKLSVCISGESSSQPGQIAWYTVSGATVGQTGETKQTQHGQSAQLPDSHPNRFRGADTRNNNVESYCNQNHEPLAAGKCVSKHLYINDADEKRKRVECLVKIQLASGLTLGTLASKGIKVIICIHHGTTVSLFNRIRSQTVSTKYLGVSTTSSSPFAFPGNPQSSTSSNDSTCFVARTGSWDPFVIWIVDTTRAPGDAKEGESPEDYIGHGVYTRSTPYPPPPAIALKNTTNQLVSIHYNQHIVLQCLTTGLVSPVMIIRRVDKASTVVGGARCIDEMGGGGEYGDEALGDPVSQLHKIALQIVQDPAQTVQQTYLQDQDALGGIVMPRSSNNITYLACLNDMVGMHKTAEARKLILPLSPASTPTLSPSLSSSAAFADYGFDMSVTSQEGGKVVRKRRVSTDVLDRSLPGLNHRRLVSSTSLTDLSELNRPDATNSASAANFSLRRRVNSLNNDAGPYPTGSSASGSLRPSSHRLINGNGSRSRSISERKPSVSSSTSSTSSNCSITGSATTSGIRQQRRMSTASSNGNASNLGSAWSEDVSDTAVWTIVGTDCATYTFWSMQSQDQSTISSTPSSASTSSSSSSSSPFPSLSRYSLNTGTKDASFAEVMTLHGENFSRDTQVWFGDARSPQVDYRSRELLVCRIPPRGQLLQSVGLEQHDKYQLPILLVRGDGVVYKTNKFYQF</sequence>
<dbReference type="Gene3D" id="2.80.10.50">
    <property type="match status" value="1"/>
</dbReference>
<comment type="similarity">
    <text evidence="2">Belongs to the Su(H) family.</text>
</comment>
<dbReference type="InterPro" id="IPR040159">
    <property type="entry name" value="CLS_fam"/>
</dbReference>
<dbReference type="GO" id="GO:0000978">
    <property type="term" value="F:RNA polymerase II cis-regulatory region sequence-specific DNA binding"/>
    <property type="evidence" value="ECO:0007669"/>
    <property type="project" value="InterPro"/>
</dbReference>
<dbReference type="SUPFAM" id="SSF81296">
    <property type="entry name" value="E set domains"/>
    <property type="match status" value="1"/>
</dbReference>
<dbReference type="SMART" id="SM01267">
    <property type="entry name" value="LAG1_DNAbind"/>
    <property type="match status" value="1"/>
</dbReference>
<feature type="domain" description="Beta-trefoil DNA-binding" evidence="9">
    <location>
        <begin position="584"/>
        <end position="1010"/>
    </location>
</feature>
<organism evidence="10 11">
    <name type="scientific">Apophysomyces ossiformis</name>
    <dbReference type="NCBI Taxonomy" id="679940"/>
    <lineage>
        <taxon>Eukaryota</taxon>
        <taxon>Fungi</taxon>
        <taxon>Fungi incertae sedis</taxon>
        <taxon>Mucoromycota</taxon>
        <taxon>Mucoromycotina</taxon>
        <taxon>Mucoromycetes</taxon>
        <taxon>Mucorales</taxon>
        <taxon>Mucorineae</taxon>
        <taxon>Mucoraceae</taxon>
        <taxon>Apophysomyces</taxon>
    </lineage>
</organism>
<keyword evidence="3" id="KW-0805">Transcription regulation</keyword>
<feature type="region of interest" description="Disordered" evidence="7">
    <location>
        <begin position="274"/>
        <end position="300"/>
    </location>
</feature>
<dbReference type="InterPro" id="IPR013783">
    <property type="entry name" value="Ig-like_fold"/>
</dbReference>
<keyword evidence="11" id="KW-1185">Reference proteome</keyword>
<evidence type="ECO:0000256" key="3">
    <source>
        <dbReference type="ARBA" id="ARBA00023015"/>
    </source>
</evidence>
<comment type="subcellular location">
    <subcellularLocation>
        <location evidence="1">Nucleus</location>
    </subcellularLocation>
</comment>
<evidence type="ECO:0000256" key="2">
    <source>
        <dbReference type="ARBA" id="ARBA00009704"/>
    </source>
</evidence>
<dbReference type="InterPro" id="IPR037095">
    <property type="entry name" value="RBP-J/Cbf11_DNA-bd_sf"/>
</dbReference>
<dbReference type="GO" id="GO:0001228">
    <property type="term" value="F:DNA-binding transcription activator activity, RNA polymerase II-specific"/>
    <property type="evidence" value="ECO:0007669"/>
    <property type="project" value="InterPro"/>
</dbReference>
<name>A0A8H7BN93_9FUNG</name>
<feature type="region of interest" description="Disordered" evidence="7">
    <location>
        <begin position="914"/>
        <end position="998"/>
    </location>
</feature>
<feature type="compositionally biased region" description="Polar residues" evidence="7">
    <location>
        <begin position="493"/>
        <end position="507"/>
    </location>
</feature>
<feature type="region of interest" description="Disordered" evidence="7">
    <location>
        <begin position="1031"/>
        <end position="1055"/>
    </location>
</feature>
<dbReference type="Gene3D" id="2.60.40.10">
    <property type="entry name" value="Immunoglobulins"/>
    <property type="match status" value="1"/>
</dbReference>
<dbReference type="Pfam" id="PF09271">
    <property type="entry name" value="LAG1-DNAbind"/>
    <property type="match status" value="1"/>
</dbReference>
<dbReference type="Pfam" id="PF20144">
    <property type="entry name" value="TIG_SUH"/>
    <property type="match status" value="1"/>
</dbReference>
<evidence type="ECO:0000256" key="6">
    <source>
        <dbReference type="ARBA" id="ARBA00023242"/>
    </source>
</evidence>
<dbReference type="AlphaFoldDB" id="A0A8H7BN93"/>
<dbReference type="Proteomes" id="UP000605846">
    <property type="component" value="Unassembled WGS sequence"/>
</dbReference>